<keyword evidence="5" id="KW-1185">Reference proteome</keyword>
<protein>
    <recommendedName>
        <fullName evidence="1">E3 ubiquitin-protein ligase listerin</fullName>
        <ecNumber evidence="1">2.3.2.27</ecNumber>
    </recommendedName>
    <alternativeName>
        <fullName evidence="1">RING-type E3 ubiquitin transferase listerin</fullName>
    </alternativeName>
</protein>
<dbReference type="EC" id="2.3.2.27" evidence="1"/>
<dbReference type="Pfam" id="PF22958">
    <property type="entry name" value="Ltn1_1st"/>
    <property type="match status" value="1"/>
</dbReference>
<dbReference type="Gene3D" id="1.25.10.10">
    <property type="entry name" value="Leucine-rich Repeat Variant"/>
    <property type="match status" value="1"/>
</dbReference>
<dbReference type="GO" id="GO:0072344">
    <property type="term" value="P:rescue of stalled ribosome"/>
    <property type="evidence" value="ECO:0007669"/>
    <property type="project" value="UniProtKB-UniRule"/>
</dbReference>
<dbReference type="PANTHER" id="PTHR12389:SF0">
    <property type="entry name" value="E3 UBIQUITIN-PROTEIN LIGASE LISTERIN"/>
    <property type="match status" value="1"/>
</dbReference>
<dbReference type="GO" id="GO:0008270">
    <property type="term" value="F:zinc ion binding"/>
    <property type="evidence" value="ECO:0007669"/>
    <property type="project" value="UniProtKB-KW"/>
</dbReference>
<evidence type="ECO:0000313" key="4">
    <source>
        <dbReference type="EnsemblMetazoa" id="SMAR000182-PA"/>
    </source>
</evidence>
<comment type="catalytic activity">
    <reaction evidence="1">
        <text>S-ubiquitinyl-[E2 ubiquitin-conjugating enzyme]-L-cysteine + [acceptor protein]-L-lysine = [E2 ubiquitin-conjugating enzyme]-L-cysteine + N(6)-ubiquitinyl-[acceptor protein]-L-lysine.</text>
        <dbReference type="EC" id="2.3.2.27"/>
    </reaction>
</comment>
<proteinExistence type="inferred from homology"/>
<dbReference type="SUPFAM" id="SSF48371">
    <property type="entry name" value="ARM repeat"/>
    <property type="match status" value="1"/>
</dbReference>
<dbReference type="GO" id="GO:0016567">
    <property type="term" value="P:protein ubiquitination"/>
    <property type="evidence" value="ECO:0007669"/>
    <property type="project" value="UniProtKB-UniPathway"/>
</dbReference>
<dbReference type="HOGENOM" id="CLU_325947_0_0_1"/>
<keyword evidence="1" id="KW-0862">Zinc</keyword>
<comment type="function">
    <text evidence="1">E3 ubiquitin-protein ligase. Component of the ribosome quality control complex (RQC), a ribosome-associated complex that mediates ubiquitination and extraction of incompletely synthesized nascent chains for proteasomal degradation.</text>
</comment>
<evidence type="ECO:0000256" key="2">
    <source>
        <dbReference type="SAM" id="MobiDB-lite"/>
    </source>
</evidence>
<evidence type="ECO:0000313" key="5">
    <source>
        <dbReference type="Proteomes" id="UP000014500"/>
    </source>
</evidence>
<dbReference type="GO" id="GO:0061630">
    <property type="term" value="F:ubiquitin protein ligase activity"/>
    <property type="evidence" value="ECO:0007669"/>
    <property type="project" value="UniProtKB-UniRule"/>
</dbReference>
<keyword evidence="1" id="KW-0833">Ubl conjugation pathway</keyword>
<organism evidence="4 5">
    <name type="scientific">Strigamia maritima</name>
    <name type="common">European centipede</name>
    <name type="synonym">Geophilus maritimus</name>
    <dbReference type="NCBI Taxonomy" id="126957"/>
    <lineage>
        <taxon>Eukaryota</taxon>
        <taxon>Metazoa</taxon>
        <taxon>Ecdysozoa</taxon>
        <taxon>Arthropoda</taxon>
        <taxon>Myriapoda</taxon>
        <taxon>Chilopoda</taxon>
        <taxon>Pleurostigmophora</taxon>
        <taxon>Geophilomorpha</taxon>
        <taxon>Linotaeniidae</taxon>
        <taxon>Strigamia</taxon>
    </lineage>
</organism>
<feature type="domain" description="E3 ubiquitin-protein ligase listerin N-terminal" evidence="3">
    <location>
        <begin position="61"/>
        <end position="366"/>
    </location>
</feature>
<feature type="region of interest" description="Disordered" evidence="2">
    <location>
        <begin position="1"/>
        <end position="27"/>
    </location>
</feature>
<dbReference type="GO" id="GO:1990112">
    <property type="term" value="C:RQC complex"/>
    <property type="evidence" value="ECO:0007669"/>
    <property type="project" value="UniProtKB-UniRule"/>
</dbReference>
<keyword evidence="1" id="KW-0808">Transferase</keyword>
<sequence>MGGKRNQANRTKGNARPSSSGRTADKLATNGNILPNFVGFSGFVVDPVQGNDEHVNLNINADLRLAMKKMTKKDVTTKLKAIQEFTDSCQKLSSEEIKAMLSAWPRLFNKLSMDHDRRVREALFQAHEQVVIQTHKNLAPYLRNIMGSWIIAQCDTCAPAASAAQNSFKAAFPPAKQAEAVAFCKLEIIGLIEDNLFQQTARTLSDPDTTPVEEMEAKYIRIITSSFLAWKHILTVMPKTEHESLMENYSKMFSELKFWKFAKHESPLIRNAWFSLISTTSQLLPAALNEKKLCPLVLGSLDDSDASVSPVVWEAAMYTLVTFNNCWNHVNARKAVLPKLWTVLQEGGNGNASVIYPNLLPFLNKIPAQVMGDPMQFYSEFFARMRKGLSAPRIQSSPSEIASIIKAYMECLKFIATKHNDNDNIKIEYLIADQLLPVLQSSLQEKSSKINTTNFYELFMELLQHWDNNAKKIHVFVLKQFELTCKEVLELQDETDSLSRLGEMFERLLGKTKKKKTLHVQFVDAVEEIEDVQMTLPLYLSDQEHLFYRVLCKVCSFALQVARKTNSMPHFKFLALITSCYSNSYFLLNMTEKEASADELVQAGKLFFQEIVLPWLSFDLIKNHKDFPENFINLAFAAYSCADNKSKFEILDILCKTQNPAIIEQLLYKADYYRADKTFMKWLKSEAFESTLQELTQQLRSVSASQSPNVDVIWRILSFSFSTGVNLEPLVSSACLGQILNIFQQALSRESLHLEPSLQFLCNLASKLFVNFKECWSITSTTELLVTMFATTCQPPRSLSGIIKSILCQVESTWLLGIDSFVSLNDGLKPGGFFHQAAKVIQNAIFHENSE</sequence>
<dbReference type="PANTHER" id="PTHR12389">
    <property type="entry name" value="ZINC FINGER PROTEIN 294"/>
    <property type="match status" value="1"/>
</dbReference>
<comment type="similarity">
    <text evidence="1">Belongs to the LTN1 family.</text>
</comment>
<feature type="compositionally biased region" description="Polar residues" evidence="2">
    <location>
        <begin position="1"/>
        <end position="22"/>
    </location>
</feature>
<evidence type="ECO:0000256" key="1">
    <source>
        <dbReference type="RuleBase" id="RU367090"/>
    </source>
</evidence>
<dbReference type="eggNOG" id="KOG0803">
    <property type="taxonomic scope" value="Eukaryota"/>
</dbReference>
<dbReference type="InterPro" id="IPR039795">
    <property type="entry name" value="LTN1/Rkr1"/>
</dbReference>
<dbReference type="GO" id="GO:0043023">
    <property type="term" value="F:ribosomal large subunit binding"/>
    <property type="evidence" value="ECO:0007669"/>
    <property type="project" value="TreeGrafter"/>
</dbReference>
<keyword evidence="1" id="KW-0479">Metal-binding</keyword>
<dbReference type="InterPro" id="IPR054476">
    <property type="entry name" value="Ltn1_N"/>
</dbReference>
<dbReference type="GO" id="GO:0005829">
    <property type="term" value="C:cytosol"/>
    <property type="evidence" value="ECO:0007669"/>
    <property type="project" value="UniProtKB-UniRule"/>
</dbReference>
<reference evidence="5" key="1">
    <citation type="submission" date="2011-05" db="EMBL/GenBank/DDBJ databases">
        <authorList>
            <person name="Richards S.R."/>
            <person name="Qu J."/>
            <person name="Jiang H."/>
            <person name="Jhangiani S.N."/>
            <person name="Agravi P."/>
            <person name="Goodspeed R."/>
            <person name="Gross S."/>
            <person name="Mandapat C."/>
            <person name="Jackson L."/>
            <person name="Mathew T."/>
            <person name="Pu L."/>
            <person name="Thornton R."/>
            <person name="Saada N."/>
            <person name="Wilczek-Boney K.B."/>
            <person name="Lee S."/>
            <person name="Kovar C."/>
            <person name="Wu Y."/>
            <person name="Scherer S.E."/>
            <person name="Worley K.C."/>
            <person name="Muzny D.M."/>
            <person name="Gibbs R."/>
        </authorList>
    </citation>
    <scope>NUCLEOTIDE SEQUENCE</scope>
    <source>
        <strain evidence="5">Brora</strain>
    </source>
</reference>
<comment type="subunit">
    <text evidence="1">Component of the ribosome quality control complex (RQC).</text>
</comment>
<dbReference type="EMBL" id="AFFK01013232">
    <property type="status" value="NOT_ANNOTATED_CDS"/>
    <property type="molecule type" value="Genomic_DNA"/>
</dbReference>
<comment type="pathway">
    <text evidence="1">Protein modification; protein ubiquitination.</text>
</comment>
<accession>T1IH75</accession>
<dbReference type="InterPro" id="IPR011989">
    <property type="entry name" value="ARM-like"/>
</dbReference>
<dbReference type="UniPathway" id="UPA00143"/>
<dbReference type="GO" id="GO:1990116">
    <property type="term" value="P:ribosome-associated ubiquitin-dependent protein catabolic process"/>
    <property type="evidence" value="ECO:0007669"/>
    <property type="project" value="UniProtKB-UniRule"/>
</dbReference>
<keyword evidence="1" id="KW-0863">Zinc-finger</keyword>
<dbReference type="AlphaFoldDB" id="T1IH75"/>
<reference evidence="4" key="2">
    <citation type="submission" date="2015-02" db="UniProtKB">
        <authorList>
            <consortium name="EnsemblMetazoa"/>
        </authorList>
    </citation>
    <scope>IDENTIFICATION</scope>
</reference>
<dbReference type="EnsemblMetazoa" id="SMAR000182-RA">
    <property type="protein sequence ID" value="SMAR000182-PA"/>
    <property type="gene ID" value="SMAR000182"/>
</dbReference>
<dbReference type="InterPro" id="IPR016024">
    <property type="entry name" value="ARM-type_fold"/>
</dbReference>
<evidence type="ECO:0000259" key="3">
    <source>
        <dbReference type="Pfam" id="PF22958"/>
    </source>
</evidence>
<name>T1IH75_STRMM</name>
<dbReference type="PhylomeDB" id="T1IH75"/>
<dbReference type="STRING" id="126957.T1IH75"/>
<dbReference type="Proteomes" id="UP000014500">
    <property type="component" value="Unassembled WGS sequence"/>
</dbReference>